<feature type="region of interest" description="Disordered" evidence="1">
    <location>
        <begin position="168"/>
        <end position="190"/>
    </location>
</feature>
<evidence type="ECO:0000313" key="3">
    <source>
        <dbReference type="Proteomes" id="UP001501758"/>
    </source>
</evidence>
<dbReference type="EMBL" id="BAAAGE010000001">
    <property type="protein sequence ID" value="GAA0716388.1"/>
    <property type="molecule type" value="Genomic_DNA"/>
</dbReference>
<evidence type="ECO:0000313" key="2">
    <source>
        <dbReference type="EMBL" id="GAA0716388.1"/>
    </source>
</evidence>
<gene>
    <name evidence="2" type="ORF">GCM10009430_12060</name>
</gene>
<organism evidence="2 3">
    <name type="scientific">Aquimarina litoralis</name>
    <dbReference type="NCBI Taxonomy" id="584605"/>
    <lineage>
        <taxon>Bacteria</taxon>
        <taxon>Pseudomonadati</taxon>
        <taxon>Bacteroidota</taxon>
        <taxon>Flavobacteriia</taxon>
        <taxon>Flavobacteriales</taxon>
        <taxon>Flavobacteriaceae</taxon>
        <taxon>Aquimarina</taxon>
    </lineage>
</organism>
<dbReference type="Proteomes" id="UP001501758">
    <property type="component" value="Unassembled WGS sequence"/>
</dbReference>
<name>A0ABP3TTW4_9FLAO</name>
<proteinExistence type="predicted"/>
<sequence length="190" mass="22041">MASDNNSLIDNIIDFNHRLQNSLLQLRARNPFINQKKFMMNQMDRFLRSTANIEIRNQEDLKRVKRYLQKALNMRHSAERIMDIENKKLLRSNTDLERGNVRRKGKPFFDKEAELSIRTTQLLNKIKEYESSQSIAINNPKYRGGKNIPPNNAVIGALIKSPQYMARQKKNGAHNKNGNSGGKALKSLRY</sequence>
<evidence type="ECO:0000256" key="1">
    <source>
        <dbReference type="SAM" id="MobiDB-lite"/>
    </source>
</evidence>
<dbReference type="RefSeq" id="WP_343911464.1">
    <property type="nucleotide sequence ID" value="NZ_BAAAGE010000001.1"/>
</dbReference>
<reference evidence="3" key="1">
    <citation type="journal article" date="2019" name="Int. J. Syst. Evol. Microbiol.">
        <title>The Global Catalogue of Microorganisms (GCM) 10K type strain sequencing project: providing services to taxonomists for standard genome sequencing and annotation.</title>
        <authorList>
            <consortium name="The Broad Institute Genomics Platform"/>
            <consortium name="The Broad Institute Genome Sequencing Center for Infectious Disease"/>
            <person name="Wu L."/>
            <person name="Ma J."/>
        </authorList>
    </citation>
    <scope>NUCLEOTIDE SEQUENCE [LARGE SCALE GENOMIC DNA]</scope>
    <source>
        <strain evidence="3">JCM 15974</strain>
    </source>
</reference>
<comment type="caution">
    <text evidence="2">The sequence shown here is derived from an EMBL/GenBank/DDBJ whole genome shotgun (WGS) entry which is preliminary data.</text>
</comment>
<keyword evidence="3" id="KW-1185">Reference proteome</keyword>
<accession>A0ABP3TTW4</accession>
<protein>
    <submittedName>
        <fullName evidence="2">Uncharacterized protein</fullName>
    </submittedName>
</protein>